<reference evidence="1 2" key="1">
    <citation type="submission" date="2019-06" db="EMBL/GenBank/DDBJ databases">
        <title>Whole genome shotgun sequence of Paenarthrobacter aurescens NBRC 12136.</title>
        <authorList>
            <person name="Hosoyama A."/>
            <person name="Uohara A."/>
            <person name="Ohji S."/>
            <person name="Ichikawa N."/>
        </authorList>
    </citation>
    <scope>NUCLEOTIDE SEQUENCE [LARGE SCALE GENOMIC DNA]</scope>
    <source>
        <strain evidence="1 2">NBRC 12136</strain>
    </source>
</reference>
<gene>
    <name evidence="1" type="ORF">AAU01_07970</name>
</gene>
<dbReference type="Proteomes" id="UP000317715">
    <property type="component" value="Unassembled WGS sequence"/>
</dbReference>
<accession>A0A4Y3N8V3</accession>
<evidence type="ECO:0000313" key="2">
    <source>
        <dbReference type="Proteomes" id="UP000317715"/>
    </source>
</evidence>
<keyword evidence="2" id="KW-1185">Reference proteome</keyword>
<evidence type="ECO:0000313" key="1">
    <source>
        <dbReference type="EMBL" id="GEB18042.1"/>
    </source>
</evidence>
<organism evidence="1 2">
    <name type="scientific">Paenarthrobacter aurescens</name>
    <name type="common">Arthrobacter aurescens</name>
    <dbReference type="NCBI Taxonomy" id="43663"/>
    <lineage>
        <taxon>Bacteria</taxon>
        <taxon>Bacillati</taxon>
        <taxon>Actinomycetota</taxon>
        <taxon>Actinomycetes</taxon>
        <taxon>Micrococcales</taxon>
        <taxon>Micrococcaceae</taxon>
        <taxon>Paenarthrobacter</taxon>
    </lineage>
</organism>
<protein>
    <submittedName>
        <fullName evidence="1">Uncharacterized protein</fullName>
    </submittedName>
</protein>
<dbReference type="AlphaFoldDB" id="A0A4Y3N8V3"/>
<comment type="caution">
    <text evidence="1">The sequence shown here is derived from an EMBL/GenBank/DDBJ whole genome shotgun (WGS) entry which is preliminary data.</text>
</comment>
<dbReference type="EMBL" id="BJMD01000003">
    <property type="protein sequence ID" value="GEB18042.1"/>
    <property type="molecule type" value="Genomic_DNA"/>
</dbReference>
<proteinExistence type="predicted"/>
<sequence length="71" mass="7869">MEVFGGNGRNNGDFRTGVEQSLGTAFRNGAAAHHQHRAAKQPQRGGVNVLYCHEKTVGPPRNMLQRLRNTR</sequence>
<name>A0A4Y3N8V3_PAEAU</name>